<proteinExistence type="predicted"/>
<keyword evidence="1" id="KW-0472">Membrane</keyword>
<sequence length="606" mass="69492">MAYRYSLLPTHGNGLDSPRKPKKLVPNIVTNIFLSRRYARFLLLTLFSLACIAFVTPHETRPWFASPELWRHRISEMTRTATTMVGHLGYPTPQDIPPENDTRPPLFERYAAYEESLPQHSESLPYPDDSSRKFVSFANHVWGVGWGNAMQEMVLNAQLAYESGRTFVFDDYTWSRETNYSEYNTKLIPSRIPISALLSGPIAGQSYSDSAIAQTHPRAVSRRYFEQICPEPYILEPRALLEALGNNSSAVEIMSVFVKQLQSITDRCVEIQKDTTQVFDYMLLGSARLHDIVPSLINSPIMRDFSWSPLIHHAFRKNEHHFTNSPKSLISILFPYLASNDSSAIYASDSEMTPTPPASETQSLPVLALHLRRGDFIEHCDKLSGWGSMYTGYNTQPSLPDRFFMENATLRDSMSAEEKQNAYRQKCLIDIDEVRKRVVRAVKEWRSDRLRIERERSGHWLFAWWRMRGAEARIKGMLRKVYVMTNGDHEFLAELKSALIADAERSVLRSSNKFKAEDTYAQSTITTLPSSLGEEYDFDFTWSWDEVSTSRDLDIGWEAKYVAQGMDMYIGQRAEVFIGNGFSSLTGNVVFLRSVAGVESWRTRFW</sequence>
<keyword evidence="1" id="KW-0812">Transmembrane</keyword>
<accession>A0A8H5GCJ4</accession>
<keyword evidence="3" id="KW-1185">Reference proteome</keyword>
<reference evidence="2 3" key="1">
    <citation type="journal article" date="2020" name="ISME J.">
        <title>Uncovering the hidden diversity of litter-decomposition mechanisms in mushroom-forming fungi.</title>
        <authorList>
            <person name="Floudas D."/>
            <person name="Bentzer J."/>
            <person name="Ahren D."/>
            <person name="Johansson T."/>
            <person name="Persson P."/>
            <person name="Tunlid A."/>
        </authorList>
    </citation>
    <scope>NUCLEOTIDE SEQUENCE [LARGE SCALE GENOMIC DNA]</scope>
    <source>
        <strain evidence="2 3">CBS 146.42</strain>
    </source>
</reference>
<dbReference type="EMBL" id="JAACJO010000002">
    <property type="protein sequence ID" value="KAF5362429.1"/>
    <property type="molecule type" value="Genomic_DNA"/>
</dbReference>
<evidence type="ECO:0000256" key="1">
    <source>
        <dbReference type="SAM" id="Phobius"/>
    </source>
</evidence>
<protein>
    <submittedName>
        <fullName evidence="2">Uncharacterized protein</fullName>
    </submittedName>
</protein>
<name>A0A8H5GCJ4_9AGAR</name>
<organism evidence="2 3">
    <name type="scientific">Leucocoprinus leucothites</name>
    <dbReference type="NCBI Taxonomy" id="201217"/>
    <lineage>
        <taxon>Eukaryota</taxon>
        <taxon>Fungi</taxon>
        <taxon>Dikarya</taxon>
        <taxon>Basidiomycota</taxon>
        <taxon>Agaricomycotina</taxon>
        <taxon>Agaricomycetes</taxon>
        <taxon>Agaricomycetidae</taxon>
        <taxon>Agaricales</taxon>
        <taxon>Agaricineae</taxon>
        <taxon>Agaricaceae</taxon>
        <taxon>Leucocoprinus</taxon>
    </lineage>
</organism>
<dbReference type="Gene3D" id="3.40.50.11350">
    <property type="match status" value="1"/>
</dbReference>
<evidence type="ECO:0000313" key="3">
    <source>
        <dbReference type="Proteomes" id="UP000559027"/>
    </source>
</evidence>
<keyword evidence="1" id="KW-1133">Transmembrane helix</keyword>
<comment type="caution">
    <text evidence="2">The sequence shown here is derived from an EMBL/GenBank/DDBJ whole genome shotgun (WGS) entry which is preliminary data.</text>
</comment>
<dbReference type="OrthoDB" id="2559662at2759"/>
<gene>
    <name evidence="2" type="ORF">D9756_002751</name>
</gene>
<feature type="transmembrane region" description="Helical" evidence="1">
    <location>
        <begin position="38"/>
        <end position="56"/>
    </location>
</feature>
<dbReference type="Proteomes" id="UP000559027">
    <property type="component" value="Unassembled WGS sequence"/>
</dbReference>
<evidence type="ECO:0000313" key="2">
    <source>
        <dbReference type="EMBL" id="KAF5362429.1"/>
    </source>
</evidence>
<dbReference type="AlphaFoldDB" id="A0A8H5GCJ4"/>